<evidence type="ECO:0000256" key="2">
    <source>
        <dbReference type="SAM" id="Phobius"/>
    </source>
</evidence>
<keyword evidence="2" id="KW-0472">Membrane</keyword>
<dbReference type="Proteomes" id="UP000887578">
    <property type="component" value="Unplaced"/>
</dbReference>
<keyword evidence="3" id="KW-1185">Reference proteome</keyword>
<keyword evidence="2" id="KW-0812">Transmembrane</keyword>
<reference evidence="4" key="1">
    <citation type="submission" date="2022-11" db="UniProtKB">
        <authorList>
            <consortium name="WormBaseParasite"/>
        </authorList>
    </citation>
    <scope>IDENTIFICATION</scope>
</reference>
<dbReference type="AlphaFoldDB" id="A0A914QSY5"/>
<evidence type="ECO:0000256" key="1">
    <source>
        <dbReference type="SAM" id="Coils"/>
    </source>
</evidence>
<evidence type="ECO:0000313" key="3">
    <source>
        <dbReference type="Proteomes" id="UP000887578"/>
    </source>
</evidence>
<sequence length="220" mass="25345">MTLLLNTIIHVTIHDGRGNTPDLINAPCNTPGALSIDDYFELKRKCSVSYEAKRSIQHFSDKYHHIYTPHFHFNNSKTVKDSLNYAIESIQIQYNHLKEELKKQDTLRIPCIQEYFTQIKDTSYYNSPYYRGMKAIYINISLGIIGLLLTLIFVKELFIDLKGKTGEEKAAHIFTICSYCVVMPLLHSILYFDAIERMGAPVRFDGNLNDVDISKILLKC</sequence>
<name>A0A914QSY5_9BILA</name>
<feature type="coiled-coil region" evidence="1">
    <location>
        <begin position="80"/>
        <end position="107"/>
    </location>
</feature>
<keyword evidence="1" id="KW-0175">Coiled coil</keyword>
<dbReference type="WBParaSite" id="PDA_v2.g30510.t1">
    <property type="protein sequence ID" value="PDA_v2.g30510.t1"/>
    <property type="gene ID" value="PDA_v2.g30510"/>
</dbReference>
<organism evidence="3 4">
    <name type="scientific">Panagrolaimus davidi</name>
    <dbReference type="NCBI Taxonomy" id="227884"/>
    <lineage>
        <taxon>Eukaryota</taxon>
        <taxon>Metazoa</taxon>
        <taxon>Ecdysozoa</taxon>
        <taxon>Nematoda</taxon>
        <taxon>Chromadorea</taxon>
        <taxon>Rhabditida</taxon>
        <taxon>Tylenchina</taxon>
        <taxon>Panagrolaimomorpha</taxon>
        <taxon>Panagrolaimoidea</taxon>
        <taxon>Panagrolaimidae</taxon>
        <taxon>Panagrolaimus</taxon>
    </lineage>
</organism>
<keyword evidence="2" id="KW-1133">Transmembrane helix</keyword>
<feature type="transmembrane region" description="Helical" evidence="2">
    <location>
        <begin position="136"/>
        <end position="158"/>
    </location>
</feature>
<proteinExistence type="predicted"/>
<accession>A0A914QSY5</accession>
<feature type="transmembrane region" description="Helical" evidence="2">
    <location>
        <begin position="170"/>
        <end position="192"/>
    </location>
</feature>
<evidence type="ECO:0000313" key="4">
    <source>
        <dbReference type="WBParaSite" id="PDA_v2.g30510.t1"/>
    </source>
</evidence>
<protein>
    <submittedName>
        <fullName evidence="4">Uncharacterized protein</fullName>
    </submittedName>
</protein>